<reference evidence="1 2" key="2">
    <citation type="journal article" date="2022" name="Mol. Biol. Evol.">
        <title>Comparative Genomics Reveals Insights into the Divergent Evolution of Astigmatic Mites and Household Pest Adaptations.</title>
        <authorList>
            <person name="Xiong Q."/>
            <person name="Wan A.T."/>
            <person name="Liu X."/>
            <person name="Fung C.S."/>
            <person name="Xiao X."/>
            <person name="Malainual N."/>
            <person name="Hou J."/>
            <person name="Wang L."/>
            <person name="Wang M."/>
            <person name="Yang K.Y."/>
            <person name="Cui Y."/>
            <person name="Leung E.L."/>
            <person name="Nong W."/>
            <person name="Shin S.K."/>
            <person name="Au S.W."/>
            <person name="Jeong K.Y."/>
            <person name="Chew F.T."/>
            <person name="Hui J.H."/>
            <person name="Leung T.F."/>
            <person name="Tungtrongchitr A."/>
            <person name="Zhong N."/>
            <person name="Liu Z."/>
            <person name="Tsui S.K."/>
        </authorList>
    </citation>
    <scope>NUCLEOTIDE SEQUENCE [LARGE SCALE GENOMIC DNA]</scope>
    <source>
        <strain evidence="1">Derp</strain>
    </source>
</reference>
<sequence>MFINYVINSSKLNENHTCILIISDENHKIINNIFSEEEEKQKTTAQIKCPTDSKTAIPVKITAIVDYNQVGFKTAELDWPTLLADQQF</sequence>
<comment type="caution">
    <text evidence="1">The sequence shown here is derived from an EMBL/GenBank/DDBJ whole genome shotgun (WGS) entry which is preliminary data.</text>
</comment>
<evidence type="ECO:0000313" key="2">
    <source>
        <dbReference type="Proteomes" id="UP000887458"/>
    </source>
</evidence>
<evidence type="ECO:0000313" key="1">
    <source>
        <dbReference type="EMBL" id="KAH9418643.1"/>
    </source>
</evidence>
<protein>
    <submittedName>
        <fullName evidence="1">Uncharacterized protein</fullName>
    </submittedName>
</protein>
<keyword evidence="2" id="KW-1185">Reference proteome</keyword>
<name>A0ABQ8J7S9_DERPT</name>
<organism evidence="1 2">
    <name type="scientific">Dermatophagoides pteronyssinus</name>
    <name type="common">European house dust mite</name>
    <dbReference type="NCBI Taxonomy" id="6956"/>
    <lineage>
        <taxon>Eukaryota</taxon>
        <taxon>Metazoa</taxon>
        <taxon>Ecdysozoa</taxon>
        <taxon>Arthropoda</taxon>
        <taxon>Chelicerata</taxon>
        <taxon>Arachnida</taxon>
        <taxon>Acari</taxon>
        <taxon>Acariformes</taxon>
        <taxon>Sarcoptiformes</taxon>
        <taxon>Astigmata</taxon>
        <taxon>Psoroptidia</taxon>
        <taxon>Analgoidea</taxon>
        <taxon>Pyroglyphidae</taxon>
        <taxon>Dermatophagoidinae</taxon>
        <taxon>Dermatophagoides</taxon>
    </lineage>
</organism>
<dbReference type="Proteomes" id="UP000887458">
    <property type="component" value="Unassembled WGS sequence"/>
</dbReference>
<proteinExistence type="predicted"/>
<gene>
    <name evidence="1" type="ORF">DERP_003969</name>
</gene>
<dbReference type="EMBL" id="NJHN03000062">
    <property type="protein sequence ID" value="KAH9418643.1"/>
    <property type="molecule type" value="Genomic_DNA"/>
</dbReference>
<accession>A0ABQ8J7S9</accession>
<reference evidence="1 2" key="1">
    <citation type="journal article" date="2018" name="J. Allergy Clin. Immunol.">
        <title>High-quality assembly of Dermatophagoides pteronyssinus genome and transcriptome reveals a wide range of novel allergens.</title>
        <authorList>
            <person name="Liu X.Y."/>
            <person name="Yang K.Y."/>
            <person name="Wang M.Q."/>
            <person name="Kwok J.S."/>
            <person name="Zeng X."/>
            <person name="Yang Z."/>
            <person name="Xiao X.J."/>
            <person name="Lau C.P."/>
            <person name="Li Y."/>
            <person name="Huang Z.M."/>
            <person name="Ba J.G."/>
            <person name="Yim A.K."/>
            <person name="Ouyang C.Y."/>
            <person name="Ngai S.M."/>
            <person name="Chan T.F."/>
            <person name="Leung E.L."/>
            <person name="Liu L."/>
            <person name="Liu Z.G."/>
            <person name="Tsui S.K."/>
        </authorList>
    </citation>
    <scope>NUCLEOTIDE SEQUENCE [LARGE SCALE GENOMIC DNA]</scope>
    <source>
        <strain evidence="1">Derp</strain>
    </source>
</reference>